<keyword evidence="3" id="KW-1185">Reference proteome</keyword>
<organism evidence="2 3">
    <name type="scientific">Elysia marginata</name>
    <dbReference type="NCBI Taxonomy" id="1093978"/>
    <lineage>
        <taxon>Eukaryota</taxon>
        <taxon>Metazoa</taxon>
        <taxon>Spiralia</taxon>
        <taxon>Lophotrochozoa</taxon>
        <taxon>Mollusca</taxon>
        <taxon>Gastropoda</taxon>
        <taxon>Heterobranchia</taxon>
        <taxon>Euthyneura</taxon>
        <taxon>Panpulmonata</taxon>
        <taxon>Sacoglossa</taxon>
        <taxon>Placobranchoidea</taxon>
        <taxon>Plakobranchidae</taxon>
        <taxon>Elysia</taxon>
    </lineage>
</organism>
<keyword evidence="1" id="KW-1133">Transmembrane helix</keyword>
<reference evidence="2 3" key="1">
    <citation type="journal article" date="2021" name="Elife">
        <title>Chloroplast acquisition without the gene transfer in kleptoplastic sea slugs, Plakobranchus ocellatus.</title>
        <authorList>
            <person name="Maeda T."/>
            <person name="Takahashi S."/>
            <person name="Yoshida T."/>
            <person name="Shimamura S."/>
            <person name="Takaki Y."/>
            <person name="Nagai Y."/>
            <person name="Toyoda A."/>
            <person name="Suzuki Y."/>
            <person name="Arimoto A."/>
            <person name="Ishii H."/>
            <person name="Satoh N."/>
            <person name="Nishiyama T."/>
            <person name="Hasebe M."/>
            <person name="Maruyama T."/>
            <person name="Minagawa J."/>
            <person name="Obokata J."/>
            <person name="Shigenobu S."/>
        </authorList>
    </citation>
    <scope>NUCLEOTIDE SEQUENCE [LARGE SCALE GENOMIC DNA]</scope>
</reference>
<gene>
    <name evidence="2" type="ORF">ElyMa_007046200</name>
</gene>
<feature type="transmembrane region" description="Helical" evidence="1">
    <location>
        <begin position="209"/>
        <end position="227"/>
    </location>
</feature>
<dbReference type="AlphaFoldDB" id="A0AAV4JVU6"/>
<dbReference type="EMBL" id="BMAT01014092">
    <property type="protein sequence ID" value="GFS26184.1"/>
    <property type="molecule type" value="Genomic_DNA"/>
</dbReference>
<evidence type="ECO:0000256" key="1">
    <source>
        <dbReference type="SAM" id="Phobius"/>
    </source>
</evidence>
<evidence type="ECO:0008006" key="4">
    <source>
        <dbReference type="Google" id="ProtNLM"/>
    </source>
</evidence>
<comment type="caution">
    <text evidence="2">The sequence shown here is derived from an EMBL/GenBank/DDBJ whole genome shotgun (WGS) entry which is preliminary data.</text>
</comment>
<name>A0AAV4JVU6_9GAST</name>
<sequence>MALASPYPFVKSSQILDDVYFWQAQTKEKLVHCLFSAALVVVAAVVVVVVDVQCYWRGRNLVLCYDANYDLYEVASQIKVKPHCVVGTFFYQSIWLLINTPKVTGGSVHEPSYHITSVWFDIADVDPIQGTYKLDLMFVLMHFPSLMLKIVNFDHLELKTPPNDRVVLMLFRMVSGVFQGYSSFVSVVRCLCVARPLKFKSMFTKSRTLTTLGVLLLAAVVLGMLTWQR</sequence>
<protein>
    <recommendedName>
        <fullName evidence="4">Seipin</fullName>
    </recommendedName>
</protein>
<dbReference type="Proteomes" id="UP000762676">
    <property type="component" value="Unassembled WGS sequence"/>
</dbReference>
<proteinExistence type="predicted"/>
<keyword evidence="1" id="KW-0812">Transmembrane</keyword>
<accession>A0AAV4JVU6</accession>
<evidence type="ECO:0000313" key="2">
    <source>
        <dbReference type="EMBL" id="GFS26184.1"/>
    </source>
</evidence>
<evidence type="ECO:0000313" key="3">
    <source>
        <dbReference type="Proteomes" id="UP000762676"/>
    </source>
</evidence>
<keyword evidence="1" id="KW-0472">Membrane</keyword>
<dbReference type="Gene3D" id="1.20.1070.10">
    <property type="entry name" value="Rhodopsin 7-helix transmembrane proteins"/>
    <property type="match status" value="1"/>
</dbReference>
<feature type="transmembrane region" description="Helical" evidence="1">
    <location>
        <begin position="29"/>
        <end position="50"/>
    </location>
</feature>